<dbReference type="Proteomes" id="UP000002051">
    <property type="component" value="Chromosome 5"/>
</dbReference>
<dbReference type="EnsemblPlants" id="KEH27781">
    <property type="protein sequence ID" value="KEH27781"/>
    <property type="gene ID" value="MTR_5g037335"/>
</dbReference>
<protein>
    <submittedName>
        <fullName evidence="1 2">Uncharacterized protein</fullName>
    </submittedName>
</protein>
<accession>A0A072UEC2</accession>
<evidence type="ECO:0000313" key="1">
    <source>
        <dbReference type="EMBL" id="KEH27781.1"/>
    </source>
</evidence>
<reference evidence="2" key="3">
    <citation type="submission" date="2015-04" db="UniProtKB">
        <authorList>
            <consortium name="EnsemblPlants"/>
        </authorList>
    </citation>
    <scope>IDENTIFICATION</scope>
    <source>
        <strain evidence="2">cv. Jemalong A17</strain>
    </source>
</reference>
<evidence type="ECO:0000313" key="3">
    <source>
        <dbReference type="Proteomes" id="UP000002051"/>
    </source>
</evidence>
<dbReference type="EMBL" id="CM001221">
    <property type="protein sequence ID" value="KEH27781.1"/>
    <property type="molecule type" value="Genomic_DNA"/>
</dbReference>
<reference evidence="1 3" key="2">
    <citation type="journal article" date="2014" name="BMC Genomics">
        <title>An improved genome release (version Mt4.0) for the model legume Medicago truncatula.</title>
        <authorList>
            <person name="Tang H."/>
            <person name="Krishnakumar V."/>
            <person name="Bidwell S."/>
            <person name="Rosen B."/>
            <person name="Chan A."/>
            <person name="Zhou S."/>
            <person name="Gentzbittel L."/>
            <person name="Childs K.L."/>
            <person name="Yandell M."/>
            <person name="Gundlach H."/>
            <person name="Mayer K.F."/>
            <person name="Schwartz D.C."/>
            <person name="Town C.D."/>
        </authorList>
    </citation>
    <scope>GENOME REANNOTATION</scope>
    <source>
        <strain evidence="1">A17</strain>
        <strain evidence="2 3">cv. Jemalong A17</strain>
    </source>
</reference>
<evidence type="ECO:0000313" key="2">
    <source>
        <dbReference type="EnsemblPlants" id="KEH27781"/>
    </source>
</evidence>
<proteinExistence type="predicted"/>
<sequence length="137" mass="15516">MLVEIRRLDIEAVIVEPIVVEDLDSGKIIRMNIIAFSYVLESYNFPASDKAQLNHDESQAWSILLDPTGGHHSEFGRGHLLASIFFGSLQPTISLRTDRKLSSFYKTNTCGVCNWGFLVKETFNLTKEELIDLHMCP</sequence>
<dbReference type="HOGENOM" id="CLU_154856_0_0_1"/>
<reference evidence="1 3" key="1">
    <citation type="journal article" date="2011" name="Nature">
        <title>The Medicago genome provides insight into the evolution of rhizobial symbioses.</title>
        <authorList>
            <person name="Young N.D."/>
            <person name="Debelle F."/>
            <person name="Oldroyd G.E."/>
            <person name="Geurts R."/>
            <person name="Cannon S.B."/>
            <person name="Udvardi M.K."/>
            <person name="Benedito V.A."/>
            <person name="Mayer K.F."/>
            <person name="Gouzy J."/>
            <person name="Schoof H."/>
            <person name="Van de Peer Y."/>
            <person name="Proost S."/>
            <person name="Cook D.R."/>
            <person name="Meyers B.C."/>
            <person name="Spannagl M."/>
            <person name="Cheung F."/>
            <person name="De Mita S."/>
            <person name="Krishnakumar V."/>
            <person name="Gundlach H."/>
            <person name="Zhou S."/>
            <person name="Mudge J."/>
            <person name="Bharti A.K."/>
            <person name="Murray J.D."/>
            <person name="Naoumkina M.A."/>
            <person name="Rosen B."/>
            <person name="Silverstein K.A."/>
            <person name="Tang H."/>
            <person name="Rombauts S."/>
            <person name="Zhao P.X."/>
            <person name="Zhou P."/>
            <person name="Barbe V."/>
            <person name="Bardou P."/>
            <person name="Bechner M."/>
            <person name="Bellec A."/>
            <person name="Berger A."/>
            <person name="Berges H."/>
            <person name="Bidwell S."/>
            <person name="Bisseling T."/>
            <person name="Choisne N."/>
            <person name="Couloux A."/>
            <person name="Denny R."/>
            <person name="Deshpande S."/>
            <person name="Dai X."/>
            <person name="Doyle J.J."/>
            <person name="Dudez A.M."/>
            <person name="Farmer A.D."/>
            <person name="Fouteau S."/>
            <person name="Franken C."/>
            <person name="Gibelin C."/>
            <person name="Gish J."/>
            <person name="Goldstein S."/>
            <person name="Gonzalez A.J."/>
            <person name="Green P.J."/>
            <person name="Hallab A."/>
            <person name="Hartog M."/>
            <person name="Hua A."/>
            <person name="Humphray S.J."/>
            <person name="Jeong D.H."/>
            <person name="Jing Y."/>
            <person name="Jocker A."/>
            <person name="Kenton S.M."/>
            <person name="Kim D.J."/>
            <person name="Klee K."/>
            <person name="Lai H."/>
            <person name="Lang C."/>
            <person name="Lin S."/>
            <person name="Macmil S.L."/>
            <person name="Magdelenat G."/>
            <person name="Matthews L."/>
            <person name="McCorrison J."/>
            <person name="Monaghan E.L."/>
            <person name="Mun J.H."/>
            <person name="Najar F.Z."/>
            <person name="Nicholson C."/>
            <person name="Noirot C."/>
            <person name="O'Bleness M."/>
            <person name="Paule C.R."/>
            <person name="Poulain J."/>
            <person name="Prion F."/>
            <person name="Qin B."/>
            <person name="Qu C."/>
            <person name="Retzel E.F."/>
            <person name="Riddle C."/>
            <person name="Sallet E."/>
            <person name="Samain S."/>
            <person name="Samson N."/>
            <person name="Sanders I."/>
            <person name="Saurat O."/>
            <person name="Scarpelli C."/>
            <person name="Schiex T."/>
            <person name="Segurens B."/>
            <person name="Severin A.J."/>
            <person name="Sherrier D.J."/>
            <person name="Shi R."/>
            <person name="Sims S."/>
            <person name="Singer S.R."/>
            <person name="Sinharoy S."/>
            <person name="Sterck L."/>
            <person name="Viollet A."/>
            <person name="Wang B.B."/>
            <person name="Wang K."/>
            <person name="Wang M."/>
            <person name="Wang X."/>
            <person name="Warfsmann J."/>
            <person name="Weissenbach J."/>
            <person name="White D.D."/>
            <person name="White J.D."/>
            <person name="Wiley G.B."/>
            <person name="Wincker P."/>
            <person name="Xing Y."/>
            <person name="Yang L."/>
            <person name="Yao Z."/>
            <person name="Ying F."/>
            <person name="Zhai J."/>
            <person name="Zhou L."/>
            <person name="Zuber A."/>
            <person name="Denarie J."/>
            <person name="Dixon R.A."/>
            <person name="May G.D."/>
            <person name="Schwartz D.C."/>
            <person name="Rogers J."/>
            <person name="Quetier F."/>
            <person name="Town C.D."/>
            <person name="Roe B.A."/>
        </authorList>
    </citation>
    <scope>NUCLEOTIDE SEQUENCE [LARGE SCALE GENOMIC DNA]</scope>
    <source>
        <strain evidence="1">A17</strain>
        <strain evidence="2 3">cv. Jemalong A17</strain>
    </source>
</reference>
<dbReference type="AlphaFoldDB" id="A0A072UEC2"/>
<organism evidence="1 3">
    <name type="scientific">Medicago truncatula</name>
    <name type="common">Barrel medic</name>
    <name type="synonym">Medicago tribuloides</name>
    <dbReference type="NCBI Taxonomy" id="3880"/>
    <lineage>
        <taxon>Eukaryota</taxon>
        <taxon>Viridiplantae</taxon>
        <taxon>Streptophyta</taxon>
        <taxon>Embryophyta</taxon>
        <taxon>Tracheophyta</taxon>
        <taxon>Spermatophyta</taxon>
        <taxon>Magnoliopsida</taxon>
        <taxon>eudicotyledons</taxon>
        <taxon>Gunneridae</taxon>
        <taxon>Pentapetalae</taxon>
        <taxon>rosids</taxon>
        <taxon>fabids</taxon>
        <taxon>Fabales</taxon>
        <taxon>Fabaceae</taxon>
        <taxon>Papilionoideae</taxon>
        <taxon>50 kb inversion clade</taxon>
        <taxon>NPAAA clade</taxon>
        <taxon>Hologalegina</taxon>
        <taxon>IRL clade</taxon>
        <taxon>Trifolieae</taxon>
        <taxon>Medicago</taxon>
    </lineage>
</organism>
<gene>
    <name evidence="1" type="ordered locus">MTR_5g037335</name>
</gene>
<name>A0A072UEC2_MEDTR</name>
<keyword evidence="3" id="KW-1185">Reference proteome</keyword>